<dbReference type="AlphaFoldDB" id="A0A8H2VX41"/>
<feature type="domain" description="Aminoglycoside phosphotransferase" evidence="1">
    <location>
        <begin position="147"/>
        <end position="342"/>
    </location>
</feature>
<name>A0A8H2VX41_9HELO</name>
<accession>A0A8H2VX41</accession>
<evidence type="ECO:0000313" key="2">
    <source>
        <dbReference type="EMBL" id="CAD6446779.1"/>
    </source>
</evidence>
<proteinExistence type="predicted"/>
<dbReference type="Proteomes" id="UP000624404">
    <property type="component" value="Unassembled WGS sequence"/>
</dbReference>
<evidence type="ECO:0000313" key="3">
    <source>
        <dbReference type="Proteomes" id="UP000624404"/>
    </source>
</evidence>
<dbReference type="OrthoDB" id="10003767at2759"/>
<organism evidence="2 3">
    <name type="scientific">Sclerotinia trifoliorum</name>
    <dbReference type="NCBI Taxonomy" id="28548"/>
    <lineage>
        <taxon>Eukaryota</taxon>
        <taxon>Fungi</taxon>
        <taxon>Dikarya</taxon>
        <taxon>Ascomycota</taxon>
        <taxon>Pezizomycotina</taxon>
        <taxon>Leotiomycetes</taxon>
        <taxon>Helotiales</taxon>
        <taxon>Sclerotiniaceae</taxon>
        <taxon>Sclerotinia</taxon>
    </lineage>
</organism>
<reference evidence="2" key="1">
    <citation type="submission" date="2020-10" db="EMBL/GenBank/DDBJ databases">
        <authorList>
            <person name="Kusch S."/>
        </authorList>
    </citation>
    <scope>NUCLEOTIDE SEQUENCE</scope>
    <source>
        <strain evidence="2">SwB9</strain>
    </source>
</reference>
<dbReference type="SUPFAM" id="SSF56112">
    <property type="entry name" value="Protein kinase-like (PK-like)"/>
    <property type="match status" value="1"/>
</dbReference>
<dbReference type="PANTHER" id="PTHR21310">
    <property type="entry name" value="AMINOGLYCOSIDE PHOSPHOTRANSFERASE-RELATED-RELATED"/>
    <property type="match status" value="1"/>
</dbReference>
<protein>
    <submittedName>
        <fullName evidence="2">Bf567ca9-d306-4a9c-b16c-6c8ce21c6b21</fullName>
    </submittedName>
</protein>
<sequence length="466" mass="52315">MVLRICDANIQCTNPASRYSGNCIICGKHLCFEHLRPEYHKCPPADTDAYYAAYSAAREGYLAAILAKVNIEALVSVATKTRRGIPCRAPILSDDINWESRLKLASSQCGGQNFHLDIEFDDSVTWIARIRLQDPLVPPPEVQDYVFLSEIATLQFLAQTQVPSPKVYHYQAASPENPIGSSYILMEKIKGNPLDWNSAGPKQRSKVIQQLADIYLELEKHPLPMTGSLILSDTPDKIGGFAHESWFSTPTSHLGPFTTLEAAYAAVIHQHLKMIKKYEITSLPVDNYLSFMWRLKNLRALTASSVSSNGPFYLKHCDDKGDHILVDDDFNITGIIDWEFASAEGKELAFGSPCMMWPVGDYYDGINSLCADELEFAQAFDDRGRQDLGNIVRNGRQWQRFTFFLGGVPDNEVEFNALFHGLRSAFSHDGADISMYEDWKKQALALGWGVDGELNMNRELNGEFEH</sequence>
<keyword evidence="3" id="KW-1185">Reference proteome</keyword>
<dbReference type="EMBL" id="CAJHIA010000021">
    <property type="protein sequence ID" value="CAD6446779.1"/>
    <property type="molecule type" value="Genomic_DNA"/>
</dbReference>
<dbReference type="PANTHER" id="PTHR21310:SF15">
    <property type="entry name" value="AMINOGLYCOSIDE PHOSPHOTRANSFERASE DOMAIN-CONTAINING PROTEIN"/>
    <property type="match status" value="1"/>
</dbReference>
<evidence type="ECO:0000259" key="1">
    <source>
        <dbReference type="Pfam" id="PF01636"/>
    </source>
</evidence>
<dbReference type="InterPro" id="IPR051678">
    <property type="entry name" value="AGP_Transferase"/>
</dbReference>
<dbReference type="InterPro" id="IPR002575">
    <property type="entry name" value="Aminoglycoside_PTrfase"/>
</dbReference>
<dbReference type="InterPro" id="IPR011009">
    <property type="entry name" value="Kinase-like_dom_sf"/>
</dbReference>
<dbReference type="Pfam" id="PF01636">
    <property type="entry name" value="APH"/>
    <property type="match status" value="1"/>
</dbReference>
<dbReference type="SUPFAM" id="SSF118310">
    <property type="entry name" value="AN1-like Zinc finger"/>
    <property type="match status" value="1"/>
</dbReference>
<comment type="caution">
    <text evidence="2">The sequence shown here is derived from an EMBL/GenBank/DDBJ whole genome shotgun (WGS) entry which is preliminary data.</text>
</comment>
<dbReference type="InterPro" id="IPR035896">
    <property type="entry name" value="AN1-like_Znf"/>
</dbReference>
<gene>
    <name evidence="2" type="ORF">SCLTRI_LOCUS6571</name>
</gene>